<keyword evidence="3" id="KW-1185">Reference proteome</keyword>
<dbReference type="Pfam" id="PF10988">
    <property type="entry name" value="DUF2807"/>
    <property type="match status" value="1"/>
</dbReference>
<name>A0A1I6FRV7_9FLAO</name>
<dbReference type="AlphaFoldDB" id="A0A1I6FRV7"/>
<evidence type="ECO:0000313" key="2">
    <source>
        <dbReference type="EMBL" id="SFR32527.1"/>
    </source>
</evidence>
<dbReference type="OrthoDB" id="704821at2"/>
<dbReference type="RefSeq" id="WP_092982035.1">
    <property type="nucleotide sequence ID" value="NZ_FOYQ01000001.1"/>
</dbReference>
<reference evidence="2 3" key="1">
    <citation type="submission" date="2016-10" db="EMBL/GenBank/DDBJ databases">
        <authorList>
            <person name="de Groot N.N."/>
        </authorList>
    </citation>
    <scope>NUCLEOTIDE SEQUENCE [LARGE SCALE GENOMIC DNA]</scope>
    <source>
        <strain evidence="2 3">DSM 21019</strain>
    </source>
</reference>
<accession>A0A1I6FRV7</accession>
<organism evidence="2 3">
    <name type="scientific">Robiginitalea myxolifaciens</name>
    <dbReference type="NCBI Taxonomy" id="400055"/>
    <lineage>
        <taxon>Bacteria</taxon>
        <taxon>Pseudomonadati</taxon>
        <taxon>Bacteroidota</taxon>
        <taxon>Flavobacteriia</taxon>
        <taxon>Flavobacteriales</taxon>
        <taxon>Flavobacteriaceae</taxon>
        <taxon>Robiginitalea</taxon>
    </lineage>
</organism>
<gene>
    <name evidence="2" type="ORF">SAMN04490243_0505</name>
</gene>
<protein>
    <submittedName>
        <fullName evidence="2">Putative auto-transporter adhesin, head GIN domain</fullName>
    </submittedName>
</protein>
<dbReference type="EMBL" id="FOYQ01000001">
    <property type="protein sequence ID" value="SFR32527.1"/>
    <property type="molecule type" value="Genomic_DNA"/>
</dbReference>
<dbReference type="InterPro" id="IPR021255">
    <property type="entry name" value="DUF2807"/>
</dbReference>
<evidence type="ECO:0000313" key="3">
    <source>
        <dbReference type="Proteomes" id="UP000199534"/>
    </source>
</evidence>
<dbReference type="Gene3D" id="2.160.20.120">
    <property type="match status" value="1"/>
</dbReference>
<dbReference type="STRING" id="400055.SAMN04490243_0505"/>
<dbReference type="Proteomes" id="UP000199534">
    <property type="component" value="Unassembled WGS sequence"/>
</dbReference>
<proteinExistence type="predicted"/>
<sequence length="225" mass="25179">MRILQTFIVLLLATTTGFAQRTIDREVGEFHEIKVFDLIEVNLIQSDENRILIKGENVYDIKFTNADGVLKLRMELEKKFTGEDTFIEVYYTDLDVIDANEGARIVSNSTISQERIELRAQEGAEIRVGLEVEDADIRAVTGGIVKASGMANNQVIRINTGGIFEGRELHTEYSNIRISAGGEAELFAAQAVDIEIRAGGDVYVYGNPEEVRKDQIFGGRIYIRD</sequence>
<evidence type="ECO:0000259" key="1">
    <source>
        <dbReference type="Pfam" id="PF10988"/>
    </source>
</evidence>
<feature type="domain" description="Putative auto-transporter adhesin head GIN" evidence="1">
    <location>
        <begin position="29"/>
        <end position="208"/>
    </location>
</feature>